<name>A0A0F9WU05_9MICR</name>
<dbReference type="Proteomes" id="UP000034350">
    <property type="component" value="Unassembled WGS sequence"/>
</dbReference>
<organism evidence="1 2">
    <name type="scientific">Vairimorpha ceranae</name>
    <dbReference type="NCBI Taxonomy" id="40302"/>
    <lineage>
        <taxon>Eukaryota</taxon>
        <taxon>Fungi</taxon>
        <taxon>Fungi incertae sedis</taxon>
        <taxon>Microsporidia</taxon>
        <taxon>Nosematidae</taxon>
        <taxon>Vairimorpha</taxon>
    </lineage>
</organism>
<accession>A0A0F9WU05</accession>
<dbReference type="GeneID" id="36320472"/>
<protein>
    <submittedName>
        <fullName evidence="1">Uncharacterized protein</fullName>
    </submittedName>
</protein>
<gene>
    <name evidence="1" type="ORF">AAJ76_40002266</name>
</gene>
<proteinExistence type="predicted"/>
<dbReference type="RefSeq" id="XP_024332040.1">
    <property type="nucleotide sequence ID" value="XM_024475526.1"/>
</dbReference>
<comment type="caution">
    <text evidence="1">The sequence shown here is derived from an EMBL/GenBank/DDBJ whole genome shotgun (WGS) entry which is preliminary data.</text>
</comment>
<reference evidence="1 2" key="1">
    <citation type="journal article" date="2015" name="Environ. Microbiol.">
        <title>Genome analyses suggest the presence of polyploidy and recent human-driven expansions in eight global populations of the honeybee pathogen Nosema ceranae.</title>
        <authorList>
            <person name="Pelin A."/>
            <person name="Selman M."/>
            <person name="Aris-Brosou S."/>
            <person name="Farinelli L."/>
            <person name="Corradi N."/>
        </authorList>
    </citation>
    <scope>NUCLEOTIDE SEQUENCE [LARGE SCALE GENOMIC DNA]</scope>
    <source>
        <strain evidence="1 2">PA08 1199</strain>
    </source>
</reference>
<dbReference type="AlphaFoldDB" id="A0A0F9WU05"/>
<sequence length="49" mass="5725">MDNGINKKPSHRLSRCFSNKHNFPLKSSKLDTQINPFYALVIFFVSLRN</sequence>
<dbReference type="EMBL" id="JPQZ01000004">
    <property type="protein sequence ID" value="KKO76298.1"/>
    <property type="molecule type" value="Genomic_DNA"/>
</dbReference>
<evidence type="ECO:0000313" key="1">
    <source>
        <dbReference type="EMBL" id="KKO76298.1"/>
    </source>
</evidence>
<keyword evidence="2" id="KW-1185">Reference proteome</keyword>
<dbReference type="VEuPathDB" id="MicrosporidiaDB:AAJ76_40002266"/>
<evidence type="ECO:0000313" key="2">
    <source>
        <dbReference type="Proteomes" id="UP000034350"/>
    </source>
</evidence>